<comment type="caution">
    <text evidence="1">The sequence shown here is derived from an EMBL/GenBank/DDBJ whole genome shotgun (WGS) entry which is preliminary data.</text>
</comment>
<gene>
    <name evidence="1" type="ORF">WNY77_12545</name>
</gene>
<dbReference type="EMBL" id="JBBMQS010000007">
    <property type="protein sequence ID" value="MEM5498229.1"/>
    <property type="molecule type" value="Genomic_DNA"/>
</dbReference>
<keyword evidence="2" id="KW-1185">Reference proteome</keyword>
<organism evidence="1 2">
    <name type="scientific">Paraglaciecola mesophila</name>
    <dbReference type="NCBI Taxonomy" id="197222"/>
    <lineage>
        <taxon>Bacteria</taxon>
        <taxon>Pseudomonadati</taxon>
        <taxon>Pseudomonadota</taxon>
        <taxon>Gammaproteobacteria</taxon>
        <taxon>Alteromonadales</taxon>
        <taxon>Alteromonadaceae</taxon>
        <taxon>Paraglaciecola</taxon>
    </lineage>
</organism>
<name>A0ABU9SWI6_9ALTE</name>
<dbReference type="RefSeq" id="WP_006991742.1">
    <property type="nucleotide sequence ID" value="NZ_JBBMQS010000007.1"/>
</dbReference>
<sequence length="72" mass="7729">MSKYSIAKQCIADALAAASEENINDSDALEALIISAIAQITNTAGAKRTAEIIDYELRNISGALDKDFLRAR</sequence>
<dbReference type="Proteomes" id="UP001461163">
    <property type="component" value="Unassembled WGS sequence"/>
</dbReference>
<evidence type="ECO:0000313" key="1">
    <source>
        <dbReference type="EMBL" id="MEM5498229.1"/>
    </source>
</evidence>
<evidence type="ECO:0000313" key="2">
    <source>
        <dbReference type="Proteomes" id="UP001461163"/>
    </source>
</evidence>
<reference evidence="1 2" key="1">
    <citation type="submission" date="2024-03" db="EMBL/GenBank/DDBJ databases">
        <title>Community enrichment and isolation of bacterial strains for fucoidan degradation.</title>
        <authorList>
            <person name="Sichert A."/>
        </authorList>
    </citation>
    <scope>NUCLEOTIDE SEQUENCE [LARGE SCALE GENOMIC DNA]</scope>
    <source>
        <strain evidence="1 2">AS12</strain>
    </source>
</reference>
<protein>
    <submittedName>
        <fullName evidence="1">Uncharacterized protein</fullName>
    </submittedName>
</protein>
<accession>A0ABU9SWI6</accession>
<proteinExistence type="predicted"/>